<dbReference type="AlphaFoldDB" id="A0A914CVU9"/>
<accession>A0A914CVU9</accession>
<protein>
    <submittedName>
        <fullName evidence="2">Uncharacterized protein</fullName>
    </submittedName>
</protein>
<evidence type="ECO:0000313" key="1">
    <source>
        <dbReference type="Proteomes" id="UP000887540"/>
    </source>
</evidence>
<evidence type="ECO:0000313" key="2">
    <source>
        <dbReference type="WBParaSite" id="ACRNAN_scaffold14954.g24572.t1"/>
    </source>
</evidence>
<dbReference type="Proteomes" id="UP000887540">
    <property type="component" value="Unplaced"/>
</dbReference>
<organism evidence="1 2">
    <name type="scientific">Acrobeloides nanus</name>
    <dbReference type="NCBI Taxonomy" id="290746"/>
    <lineage>
        <taxon>Eukaryota</taxon>
        <taxon>Metazoa</taxon>
        <taxon>Ecdysozoa</taxon>
        <taxon>Nematoda</taxon>
        <taxon>Chromadorea</taxon>
        <taxon>Rhabditida</taxon>
        <taxon>Tylenchina</taxon>
        <taxon>Cephalobomorpha</taxon>
        <taxon>Cephaloboidea</taxon>
        <taxon>Cephalobidae</taxon>
        <taxon>Acrobeloides</taxon>
    </lineage>
</organism>
<reference evidence="2" key="1">
    <citation type="submission" date="2022-11" db="UniProtKB">
        <authorList>
            <consortium name="WormBaseParasite"/>
        </authorList>
    </citation>
    <scope>IDENTIFICATION</scope>
</reference>
<sequence>TTLECFIKPTLIRNDIAINQLNFTSGHLKNALDEHSQNRYNVVLAPELLHNKKEKYEELHDFIDMVLSDDGIVLLSGRTYYTNCDGNLPAFLNLIKQKGRFDAIIRWSLPYRDLAPRKFVQLTRKIC</sequence>
<keyword evidence="1" id="KW-1185">Reference proteome</keyword>
<proteinExistence type="predicted"/>
<name>A0A914CVU9_9BILA</name>
<dbReference type="WBParaSite" id="ACRNAN_scaffold14954.g24572.t1">
    <property type="protein sequence ID" value="ACRNAN_scaffold14954.g24572.t1"/>
    <property type="gene ID" value="ACRNAN_scaffold14954.g24572"/>
</dbReference>